<dbReference type="InterPro" id="IPR050605">
    <property type="entry name" value="Olfactomedin-like_domain"/>
</dbReference>
<reference evidence="7" key="1">
    <citation type="submission" date="2022-07" db="EMBL/GenBank/DDBJ databases">
        <title>Chromosome-level genome of Muraenolepis orangiensis.</title>
        <authorList>
            <person name="Kim J."/>
        </authorList>
    </citation>
    <scope>NUCLEOTIDE SEQUENCE</scope>
    <source>
        <strain evidence="7">KU_S4_2022</strain>
        <tissue evidence="7">Muscle</tissue>
    </source>
</reference>
<evidence type="ECO:0000256" key="1">
    <source>
        <dbReference type="ARBA" id="ARBA00022729"/>
    </source>
</evidence>
<dbReference type="Pfam" id="PF12308">
    <property type="entry name" value="Noelin-1"/>
    <property type="match status" value="1"/>
</dbReference>
<evidence type="ECO:0000313" key="8">
    <source>
        <dbReference type="Proteomes" id="UP001148018"/>
    </source>
</evidence>
<evidence type="ECO:0000259" key="6">
    <source>
        <dbReference type="Pfam" id="PF12308"/>
    </source>
</evidence>
<dbReference type="GO" id="GO:0005615">
    <property type="term" value="C:extracellular space"/>
    <property type="evidence" value="ECO:0007669"/>
    <property type="project" value="TreeGrafter"/>
</dbReference>
<dbReference type="PANTHER" id="PTHR23192">
    <property type="entry name" value="OLFACTOMEDIN-RELATED"/>
    <property type="match status" value="1"/>
</dbReference>
<evidence type="ECO:0000256" key="3">
    <source>
        <dbReference type="ARBA" id="ARBA00023157"/>
    </source>
</evidence>
<evidence type="ECO:0000256" key="5">
    <source>
        <dbReference type="ARBA" id="ARBA00034103"/>
    </source>
</evidence>
<keyword evidence="2" id="KW-0770">Synapse</keyword>
<dbReference type="GO" id="GO:0007165">
    <property type="term" value="P:signal transduction"/>
    <property type="evidence" value="ECO:0007669"/>
    <property type="project" value="TreeGrafter"/>
</dbReference>
<keyword evidence="8" id="KW-1185">Reference proteome</keyword>
<protein>
    <recommendedName>
        <fullName evidence="6">Noelin domain-containing protein</fullName>
    </recommendedName>
</protein>
<dbReference type="PANTHER" id="PTHR23192:SF80">
    <property type="entry name" value="OLFACTOMEDIN 2 LIKE PRECURSOR"/>
    <property type="match status" value="1"/>
</dbReference>
<comment type="caution">
    <text evidence="7">The sequence shown here is derived from an EMBL/GenBank/DDBJ whole genome shotgun (WGS) entry which is preliminary data.</text>
</comment>
<comment type="subcellular location">
    <subcellularLocation>
        <location evidence="5">Synapse</location>
    </subcellularLocation>
</comment>
<name>A0A9Q0IZ07_9TELE</name>
<keyword evidence="3" id="KW-1015">Disulfide bond</keyword>
<keyword evidence="1" id="KW-0732">Signal</keyword>
<dbReference type="Proteomes" id="UP001148018">
    <property type="component" value="Unassembled WGS sequence"/>
</dbReference>
<dbReference type="InterPro" id="IPR022082">
    <property type="entry name" value="Noelin_dom"/>
</dbReference>
<feature type="domain" description="Noelin" evidence="6">
    <location>
        <begin position="76"/>
        <end position="128"/>
    </location>
</feature>
<evidence type="ECO:0000256" key="4">
    <source>
        <dbReference type="ARBA" id="ARBA00023180"/>
    </source>
</evidence>
<dbReference type="GO" id="GO:0045202">
    <property type="term" value="C:synapse"/>
    <property type="evidence" value="ECO:0007669"/>
    <property type="project" value="UniProtKB-SubCell"/>
</dbReference>
<evidence type="ECO:0000313" key="7">
    <source>
        <dbReference type="EMBL" id="KAJ3615236.1"/>
    </source>
</evidence>
<gene>
    <name evidence="7" type="ORF">NHX12_018804</name>
</gene>
<accession>A0A9Q0IZ07</accession>
<keyword evidence="4" id="KW-0325">Glycoprotein</keyword>
<proteinExistence type="predicted"/>
<dbReference type="EMBL" id="JANIIK010000034">
    <property type="protein sequence ID" value="KAJ3615236.1"/>
    <property type="molecule type" value="Genomic_DNA"/>
</dbReference>
<sequence>MSVPMLKIGAVLSTMAMVTNWMSQTLPSLVGLNGTAVSPDGTHQRIVSGLYPGSEEGWQIYSTASDPDGRCLCTVVQNVSQSMEVVDLRTTRDLQYVRDSEPLLRGVDGRIHTYVANSRALTTRGLQELKGQMSQLRPLLSVVEQYRADLQTLATLRWELLNLSGSLTGIQEEIGAYDYEELQHRVLMLETRLHACMNKLGCGRLTWVSIPITVRASGSRFGSWMTDAMIPSSDSRVWLSVPCSVPCRPTTAL</sequence>
<evidence type="ECO:0000256" key="2">
    <source>
        <dbReference type="ARBA" id="ARBA00023018"/>
    </source>
</evidence>
<organism evidence="7 8">
    <name type="scientific">Muraenolepis orangiensis</name>
    <name type="common">Patagonian moray cod</name>
    <dbReference type="NCBI Taxonomy" id="630683"/>
    <lineage>
        <taxon>Eukaryota</taxon>
        <taxon>Metazoa</taxon>
        <taxon>Chordata</taxon>
        <taxon>Craniata</taxon>
        <taxon>Vertebrata</taxon>
        <taxon>Euteleostomi</taxon>
        <taxon>Actinopterygii</taxon>
        <taxon>Neopterygii</taxon>
        <taxon>Teleostei</taxon>
        <taxon>Neoteleostei</taxon>
        <taxon>Acanthomorphata</taxon>
        <taxon>Zeiogadaria</taxon>
        <taxon>Gadariae</taxon>
        <taxon>Gadiformes</taxon>
        <taxon>Muraenolepidoidei</taxon>
        <taxon>Muraenolepididae</taxon>
        <taxon>Muraenolepis</taxon>
    </lineage>
</organism>
<dbReference type="AlphaFoldDB" id="A0A9Q0IZ07"/>
<dbReference type="OrthoDB" id="8626508at2759"/>